<feature type="compositionally biased region" description="Polar residues" evidence="5">
    <location>
        <begin position="307"/>
        <end position="318"/>
    </location>
</feature>
<proteinExistence type="predicted"/>
<keyword evidence="1" id="KW-0479">Metal-binding</keyword>
<reference evidence="7" key="1">
    <citation type="submission" date="2023-08" db="EMBL/GenBank/DDBJ databases">
        <title>Chromosome-level Genome Assembly of mud carp (Cirrhinus molitorella).</title>
        <authorList>
            <person name="Liu H."/>
        </authorList>
    </citation>
    <scope>NUCLEOTIDE SEQUENCE</scope>
    <source>
        <strain evidence="7">Prfri</strain>
        <tissue evidence="7">Muscle</tissue>
    </source>
</reference>
<feature type="domain" description="RING-type" evidence="6">
    <location>
        <begin position="164"/>
        <end position="204"/>
    </location>
</feature>
<dbReference type="InterPro" id="IPR001841">
    <property type="entry name" value="Znf_RING"/>
</dbReference>
<protein>
    <recommendedName>
        <fullName evidence="6">RING-type domain-containing protein</fullName>
    </recommendedName>
</protein>
<dbReference type="InterPro" id="IPR051051">
    <property type="entry name" value="E3_ubiq-ligase_TRIM/RNF"/>
</dbReference>
<evidence type="ECO:0000313" key="7">
    <source>
        <dbReference type="EMBL" id="KAK2898824.1"/>
    </source>
</evidence>
<evidence type="ECO:0000256" key="3">
    <source>
        <dbReference type="ARBA" id="ARBA00022833"/>
    </source>
</evidence>
<sequence length="482" mass="54778">MSLKEEPESDSKRKRSESPEFTSTKHEHTDFSEESSDHEHKNKRAKSERAHSPAPSYMSLSSDWSIEPPTNFKRGETFHLDLSVKSERATSPAPSYMSLKTDWSMEPPTNLKKYLLDTRVKSERAPSPTLSLWSDFSVEPPAICKAEDTFPLDSSLLTSHHLKCPVCKSLLKDPVSISCGHNCCRGCINEFWDNCAGDFVCPQCGNPSETRPVLSTNTALAEVVKNLQQAAFSPALPLQSYARPEDVACDFCTEQRLKAVKCCLTCVMSLCETHVRQHYTIPALQKHTLSDVPGDMKTKPSEEHQNTDSSFTVSGQQEQTDKTQDVIEEQVRSISESALNICTSEMAVNKDTDVRSLALLCSKLQQEVSGLKKSLSNLNEKKTKKEKYFDEDYGEEDDDYDVEDYSEKDSDAENDEEEEGDEDYFDDPEGYTDDEEEEKEDSCDDEEDNTDDYNEDYDDDYNYSEDDKDEEDNEDDEDEDYY</sequence>
<gene>
    <name evidence="7" type="ORF">Q8A67_010242</name>
</gene>
<keyword evidence="2 4" id="KW-0863">Zinc-finger</keyword>
<feature type="compositionally biased region" description="Basic and acidic residues" evidence="5">
    <location>
        <begin position="294"/>
        <end position="306"/>
    </location>
</feature>
<feature type="region of interest" description="Disordered" evidence="5">
    <location>
        <begin position="1"/>
        <end position="63"/>
    </location>
</feature>
<keyword evidence="3" id="KW-0862">Zinc</keyword>
<dbReference type="Proteomes" id="UP001187343">
    <property type="component" value="Unassembled WGS sequence"/>
</dbReference>
<dbReference type="PANTHER" id="PTHR25465:SF75">
    <property type="entry name" value="E3 UBIQUITIN_ISG15 LIGASE TRIM25-RELATED"/>
    <property type="match status" value="1"/>
</dbReference>
<dbReference type="SUPFAM" id="SSF57850">
    <property type="entry name" value="RING/U-box"/>
    <property type="match status" value="1"/>
</dbReference>
<dbReference type="Gene3D" id="3.30.40.10">
    <property type="entry name" value="Zinc/RING finger domain, C3HC4 (zinc finger)"/>
    <property type="match status" value="1"/>
</dbReference>
<keyword evidence="8" id="KW-1185">Reference proteome</keyword>
<dbReference type="AlphaFoldDB" id="A0AA88PWM7"/>
<dbReference type="CDD" id="cd19802">
    <property type="entry name" value="Bbox1_TRIM8-like"/>
    <property type="match status" value="1"/>
</dbReference>
<evidence type="ECO:0000256" key="5">
    <source>
        <dbReference type="SAM" id="MobiDB-lite"/>
    </source>
</evidence>
<feature type="compositionally biased region" description="Basic and acidic residues" evidence="5">
    <location>
        <begin position="1"/>
        <end position="11"/>
    </location>
</feature>
<dbReference type="Pfam" id="PF15227">
    <property type="entry name" value="zf-C3HC4_4"/>
    <property type="match status" value="1"/>
</dbReference>
<organism evidence="7 8">
    <name type="scientific">Cirrhinus molitorella</name>
    <name type="common">mud carp</name>
    <dbReference type="NCBI Taxonomy" id="172907"/>
    <lineage>
        <taxon>Eukaryota</taxon>
        <taxon>Metazoa</taxon>
        <taxon>Chordata</taxon>
        <taxon>Craniata</taxon>
        <taxon>Vertebrata</taxon>
        <taxon>Euteleostomi</taxon>
        <taxon>Actinopterygii</taxon>
        <taxon>Neopterygii</taxon>
        <taxon>Teleostei</taxon>
        <taxon>Ostariophysi</taxon>
        <taxon>Cypriniformes</taxon>
        <taxon>Cyprinidae</taxon>
        <taxon>Labeoninae</taxon>
        <taxon>Labeonini</taxon>
        <taxon>Cirrhinus</taxon>
    </lineage>
</organism>
<dbReference type="InterPro" id="IPR013083">
    <property type="entry name" value="Znf_RING/FYVE/PHD"/>
</dbReference>
<dbReference type="CDD" id="cd16601">
    <property type="entry name" value="RING-HC_TRIM39_C-IV"/>
    <property type="match status" value="1"/>
</dbReference>
<feature type="region of interest" description="Disordered" evidence="5">
    <location>
        <begin position="290"/>
        <end position="325"/>
    </location>
</feature>
<dbReference type="Gene3D" id="4.10.830.40">
    <property type="match status" value="1"/>
</dbReference>
<feature type="region of interest" description="Disordered" evidence="5">
    <location>
        <begin position="388"/>
        <end position="482"/>
    </location>
</feature>
<comment type="caution">
    <text evidence="7">The sequence shown here is derived from an EMBL/GenBank/DDBJ whole genome shotgun (WGS) entry which is preliminary data.</text>
</comment>
<evidence type="ECO:0000256" key="1">
    <source>
        <dbReference type="ARBA" id="ARBA00022723"/>
    </source>
</evidence>
<evidence type="ECO:0000256" key="2">
    <source>
        <dbReference type="ARBA" id="ARBA00022771"/>
    </source>
</evidence>
<feature type="compositionally biased region" description="Basic and acidic residues" evidence="5">
    <location>
        <begin position="23"/>
        <end position="51"/>
    </location>
</feature>
<dbReference type="EMBL" id="JAUYZG010000009">
    <property type="protein sequence ID" value="KAK2898824.1"/>
    <property type="molecule type" value="Genomic_DNA"/>
</dbReference>
<dbReference type="SMART" id="SM00184">
    <property type="entry name" value="RING"/>
    <property type="match status" value="1"/>
</dbReference>
<feature type="compositionally biased region" description="Acidic residues" evidence="5">
    <location>
        <begin position="412"/>
        <end position="482"/>
    </location>
</feature>
<evidence type="ECO:0000313" key="8">
    <source>
        <dbReference type="Proteomes" id="UP001187343"/>
    </source>
</evidence>
<accession>A0AA88PWM7</accession>
<evidence type="ECO:0000259" key="6">
    <source>
        <dbReference type="PROSITE" id="PS50089"/>
    </source>
</evidence>
<name>A0AA88PWM7_9TELE</name>
<dbReference type="PANTHER" id="PTHR25465">
    <property type="entry name" value="B-BOX DOMAIN CONTAINING"/>
    <property type="match status" value="1"/>
</dbReference>
<evidence type="ECO:0000256" key="4">
    <source>
        <dbReference type="PROSITE-ProRule" id="PRU00175"/>
    </source>
</evidence>
<feature type="compositionally biased region" description="Acidic residues" evidence="5">
    <location>
        <begin position="391"/>
        <end position="404"/>
    </location>
</feature>
<dbReference type="PROSITE" id="PS50089">
    <property type="entry name" value="ZF_RING_2"/>
    <property type="match status" value="1"/>
</dbReference>
<dbReference type="GO" id="GO:0008270">
    <property type="term" value="F:zinc ion binding"/>
    <property type="evidence" value="ECO:0007669"/>
    <property type="project" value="UniProtKB-KW"/>
</dbReference>